<gene>
    <name evidence="1" type="ORF">LLEC1_01519</name>
</gene>
<sequence length="231" mass="26770">MSHDTDDDKYVDEDGIYRPPIYRSTLQFLRLRWQIKDGPIFQCVRVLDDPEHPASAQQPFQDERGTFHEISTAAFSDPPVKQLTLCITELDGYSNEDENLDGQQSDHEPDAPSLDITSDGHEFVTIRQYIEQVHPWLLSLKEAYFDKFGRAMTGRRLPARTQLWFDPLDVHHIAFLDSATMKPLDHAWQLPAGRASRILHGDSEDDYDDVDPEESLEDFLKRVKENEDRQD</sequence>
<comment type="caution">
    <text evidence="1">The sequence shown here is derived from an EMBL/GenBank/DDBJ whole genome shotgun (WGS) entry which is preliminary data.</text>
</comment>
<evidence type="ECO:0000313" key="2">
    <source>
        <dbReference type="Proteomes" id="UP000243081"/>
    </source>
</evidence>
<dbReference type="EMBL" id="LUKN01003182">
    <property type="protein sequence ID" value="OAQ97886.1"/>
    <property type="molecule type" value="Genomic_DNA"/>
</dbReference>
<dbReference type="AlphaFoldDB" id="A0A179I5C2"/>
<protein>
    <submittedName>
        <fullName evidence="1">Uncharacterized protein</fullName>
    </submittedName>
</protein>
<proteinExistence type="predicted"/>
<dbReference type="OrthoDB" id="3944545at2759"/>
<organism evidence="1 2">
    <name type="scientific">Cordyceps confragosa</name>
    <name type="common">Lecanicillium lecanii</name>
    <dbReference type="NCBI Taxonomy" id="2714763"/>
    <lineage>
        <taxon>Eukaryota</taxon>
        <taxon>Fungi</taxon>
        <taxon>Dikarya</taxon>
        <taxon>Ascomycota</taxon>
        <taxon>Pezizomycotina</taxon>
        <taxon>Sordariomycetes</taxon>
        <taxon>Hypocreomycetidae</taxon>
        <taxon>Hypocreales</taxon>
        <taxon>Cordycipitaceae</taxon>
        <taxon>Akanthomyces</taxon>
    </lineage>
</organism>
<keyword evidence="2" id="KW-1185">Reference proteome</keyword>
<dbReference type="Proteomes" id="UP000243081">
    <property type="component" value="Unassembled WGS sequence"/>
</dbReference>
<name>A0A179I5C2_CORDF</name>
<accession>A0A179I5C2</accession>
<evidence type="ECO:0000313" key="1">
    <source>
        <dbReference type="EMBL" id="OAQ97886.1"/>
    </source>
</evidence>
<reference evidence="1 2" key="1">
    <citation type="submission" date="2016-03" db="EMBL/GenBank/DDBJ databases">
        <title>Fine-scale spatial genetic structure of a fungal parasite of coffee scale insects.</title>
        <authorList>
            <person name="Jackson D."/>
            <person name="Zemenick K.A."/>
            <person name="Malloure B."/>
            <person name="Quandt C.A."/>
            <person name="James T.Y."/>
        </authorList>
    </citation>
    <scope>NUCLEOTIDE SEQUENCE [LARGE SCALE GENOMIC DNA]</scope>
    <source>
        <strain evidence="1 2">UM487</strain>
    </source>
</reference>